<dbReference type="Pfam" id="PF19834">
    <property type="entry name" value="DUF6314"/>
    <property type="match status" value="1"/>
</dbReference>
<evidence type="ECO:0000259" key="1">
    <source>
        <dbReference type="Pfam" id="PF19834"/>
    </source>
</evidence>
<proteinExistence type="predicted"/>
<dbReference type="InterPro" id="IPR045632">
    <property type="entry name" value="DUF6314"/>
</dbReference>
<dbReference type="AlphaFoldDB" id="A0A7S2SDL0"/>
<evidence type="ECO:0000313" key="2">
    <source>
        <dbReference type="EMBL" id="CAD9697029.1"/>
    </source>
</evidence>
<accession>A0A7S2SDL0</accession>
<reference evidence="2" key="1">
    <citation type="submission" date="2021-01" db="EMBL/GenBank/DDBJ databases">
        <authorList>
            <person name="Corre E."/>
            <person name="Pelletier E."/>
            <person name="Niang G."/>
            <person name="Scheremetjew M."/>
            <person name="Finn R."/>
            <person name="Kale V."/>
            <person name="Holt S."/>
            <person name="Cochrane G."/>
            <person name="Meng A."/>
            <person name="Brown T."/>
            <person name="Cohen L."/>
        </authorList>
    </citation>
    <scope>NUCLEOTIDE SEQUENCE</scope>
    <source>
        <strain evidence="2">NY070348D</strain>
    </source>
</reference>
<dbReference type="EMBL" id="HBHK01020571">
    <property type="protein sequence ID" value="CAD9697029.1"/>
    <property type="molecule type" value="Transcribed_RNA"/>
</dbReference>
<protein>
    <recommendedName>
        <fullName evidence="1">DUF6314 domain-containing protein</fullName>
    </recommendedName>
</protein>
<name>A0A7S2SDL0_9STRA</name>
<sequence length="173" mass="19572">MMVCLFDVLRGRWSLRRRIVGADGSLMGTVVDGAKAVFGVVGDGVDWNVVAGRTPTGAFDVGDVKGLLYRESGDVELGNGQHLSFHREYLYRFVSDEAADVYFFKPGIEEEHLKYFHRVSLDESGCSNAEHLCIDDLYTVHMSFENSNAFKMHWKIKGPQKDYEIFSSFTKEE</sequence>
<feature type="domain" description="DUF6314" evidence="1">
    <location>
        <begin position="9"/>
        <end position="171"/>
    </location>
</feature>
<organism evidence="2">
    <name type="scientific">Mucochytrium quahogii</name>
    <dbReference type="NCBI Taxonomy" id="96639"/>
    <lineage>
        <taxon>Eukaryota</taxon>
        <taxon>Sar</taxon>
        <taxon>Stramenopiles</taxon>
        <taxon>Bigyra</taxon>
        <taxon>Labyrinthulomycetes</taxon>
        <taxon>Thraustochytrida</taxon>
        <taxon>Thraustochytriidae</taxon>
        <taxon>Mucochytrium</taxon>
    </lineage>
</organism>
<gene>
    <name evidence="2" type="ORF">QSP1433_LOCUS13064</name>
</gene>